<evidence type="ECO:0000313" key="2">
    <source>
        <dbReference type="Proteomes" id="UP000612899"/>
    </source>
</evidence>
<reference evidence="1" key="1">
    <citation type="submission" date="2021-01" db="EMBL/GenBank/DDBJ databases">
        <title>Whole genome shotgun sequence of Rhizocola hellebori NBRC 109834.</title>
        <authorList>
            <person name="Komaki H."/>
            <person name="Tamura T."/>
        </authorList>
    </citation>
    <scope>NUCLEOTIDE SEQUENCE</scope>
    <source>
        <strain evidence="1">NBRC 109834</strain>
    </source>
</reference>
<sequence length="254" mass="27451">MRKAIPTLGEAQRRHALKAMKILPGSKIYYDAKVVGLELPDGTFHPLRVGRLGLPIRTWDNLIVYRLDGSGEIVRAEPVALRLTPKPAGHGQTAGVDAGLRTRKGRLIVVVTDPLDLAVTSLRIKPAVLAQTRITACEDLADTGISGTWRAYSLTGNGLAIEAHPGMEFTIIQRPRAVDIAGTMAGGAVRVSDIDYVSDSRTLTFSYHTQNPFGGELSSHVRLVGTEPGLFEGDEIGGWIGATARPFSLRWNSY</sequence>
<organism evidence="1 2">
    <name type="scientific">Rhizocola hellebori</name>
    <dbReference type="NCBI Taxonomy" id="1392758"/>
    <lineage>
        <taxon>Bacteria</taxon>
        <taxon>Bacillati</taxon>
        <taxon>Actinomycetota</taxon>
        <taxon>Actinomycetes</taxon>
        <taxon>Micromonosporales</taxon>
        <taxon>Micromonosporaceae</taxon>
        <taxon>Rhizocola</taxon>
    </lineage>
</organism>
<comment type="caution">
    <text evidence="1">The sequence shown here is derived from an EMBL/GenBank/DDBJ whole genome shotgun (WGS) entry which is preliminary data.</text>
</comment>
<keyword evidence="2" id="KW-1185">Reference proteome</keyword>
<name>A0A8J3VM23_9ACTN</name>
<proteinExistence type="predicted"/>
<dbReference type="Proteomes" id="UP000612899">
    <property type="component" value="Unassembled WGS sequence"/>
</dbReference>
<protein>
    <submittedName>
        <fullName evidence="1">Uncharacterized protein</fullName>
    </submittedName>
</protein>
<evidence type="ECO:0000313" key="1">
    <source>
        <dbReference type="EMBL" id="GIH10751.1"/>
    </source>
</evidence>
<accession>A0A8J3VM23</accession>
<dbReference type="AlphaFoldDB" id="A0A8J3VM23"/>
<gene>
    <name evidence="1" type="ORF">Rhe02_88180</name>
</gene>
<dbReference type="RefSeq" id="WP_203914470.1">
    <property type="nucleotide sequence ID" value="NZ_BONY01000105.1"/>
</dbReference>
<dbReference type="EMBL" id="BONY01000105">
    <property type="protein sequence ID" value="GIH10751.1"/>
    <property type="molecule type" value="Genomic_DNA"/>
</dbReference>